<sequence length="125" mass="14278">MDDTAIIRRRVRSNFTTLNNELIRDRRISWKALGILVFVLSLPDNWQLRLSHLSKEKEVGSGRDATRAGLKELQQAGYLCIQRERGECGKFVRTAWLVTDRPGDFELDPPRSDFPNAVNPTPDSP</sequence>
<evidence type="ECO:0000313" key="3">
    <source>
        <dbReference type="Proteomes" id="UP000324285"/>
    </source>
</evidence>
<proteinExistence type="predicted"/>
<dbReference type="AlphaFoldDB" id="A0A5C1NJ79"/>
<dbReference type="KEGG" id="hbh:E4T21_14960"/>
<protein>
    <recommendedName>
        <fullName evidence="4">Helix-turn-helix domain-containing protein</fullName>
    </recommendedName>
</protein>
<feature type="region of interest" description="Disordered" evidence="1">
    <location>
        <begin position="101"/>
        <end position="125"/>
    </location>
</feature>
<evidence type="ECO:0000256" key="1">
    <source>
        <dbReference type="SAM" id="MobiDB-lite"/>
    </source>
</evidence>
<dbReference type="OrthoDB" id="9149570at2"/>
<gene>
    <name evidence="2" type="ORF">E4T21_14960</name>
</gene>
<name>A0A5C1NJ79_9GAMM</name>
<dbReference type="RefSeq" id="WP_149285826.1">
    <property type="nucleotide sequence ID" value="NZ_CP038437.2"/>
</dbReference>
<evidence type="ECO:0000313" key="2">
    <source>
        <dbReference type="EMBL" id="QEM82703.1"/>
    </source>
</evidence>
<dbReference type="EMBL" id="CP038437">
    <property type="protein sequence ID" value="QEM82703.1"/>
    <property type="molecule type" value="Genomic_DNA"/>
</dbReference>
<organism evidence="2 3">
    <name type="scientific">Halomonas binhaiensis</name>
    <dbReference type="NCBI Taxonomy" id="2562282"/>
    <lineage>
        <taxon>Bacteria</taxon>
        <taxon>Pseudomonadati</taxon>
        <taxon>Pseudomonadota</taxon>
        <taxon>Gammaproteobacteria</taxon>
        <taxon>Oceanospirillales</taxon>
        <taxon>Halomonadaceae</taxon>
        <taxon>Halomonas</taxon>
    </lineage>
</organism>
<reference evidence="2" key="1">
    <citation type="submission" date="2021-02" db="EMBL/GenBank/DDBJ databases">
        <title>Strain Y2R2, a novel species of the genus Halomonas.</title>
        <authorList>
            <person name="Huang H."/>
        </authorList>
    </citation>
    <scope>NUCLEOTIDE SEQUENCE</scope>
    <source>
        <strain evidence="2">Y2R2</strain>
    </source>
</reference>
<evidence type="ECO:0008006" key="4">
    <source>
        <dbReference type="Google" id="ProtNLM"/>
    </source>
</evidence>
<keyword evidence="3" id="KW-1185">Reference proteome</keyword>
<feature type="compositionally biased region" description="Basic and acidic residues" evidence="1">
    <location>
        <begin position="101"/>
        <end position="111"/>
    </location>
</feature>
<accession>A0A5C1NJ79</accession>
<dbReference type="Proteomes" id="UP000324285">
    <property type="component" value="Chromosome"/>
</dbReference>